<keyword evidence="2" id="KW-1185">Reference proteome</keyword>
<organism evidence="2 3">
    <name type="scientific">Strongyloides papillosus</name>
    <name type="common">Intestinal threadworm</name>
    <dbReference type="NCBI Taxonomy" id="174720"/>
    <lineage>
        <taxon>Eukaryota</taxon>
        <taxon>Metazoa</taxon>
        <taxon>Ecdysozoa</taxon>
        <taxon>Nematoda</taxon>
        <taxon>Chromadorea</taxon>
        <taxon>Rhabditida</taxon>
        <taxon>Tylenchina</taxon>
        <taxon>Panagrolaimomorpha</taxon>
        <taxon>Strongyloidoidea</taxon>
        <taxon>Strongyloididae</taxon>
        <taxon>Strongyloides</taxon>
    </lineage>
</organism>
<feature type="region of interest" description="Disordered" evidence="1">
    <location>
        <begin position="94"/>
        <end position="181"/>
    </location>
</feature>
<dbReference type="WBParaSite" id="SPAL_0000891500.1">
    <property type="protein sequence ID" value="SPAL_0000891500.1"/>
    <property type="gene ID" value="SPAL_0000891500"/>
</dbReference>
<reference evidence="3" key="1">
    <citation type="submission" date="2017-02" db="UniProtKB">
        <authorList>
            <consortium name="WormBaseParasite"/>
        </authorList>
    </citation>
    <scope>IDENTIFICATION</scope>
</reference>
<accession>A0A0N5BSS3</accession>
<feature type="compositionally biased region" description="Polar residues" evidence="1">
    <location>
        <begin position="94"/>
        <end position="112"/>
    </location>
</feature>
<sequence length="208" mass="23624">MIIDEIPPEENVSKSSIYNPGNSLFEDCKDIDDIDIGSNVSQNHVYSQGTSLFEECKENDSDIDANDFDEYPMEPTSNQIYPVNTSNQYYQVTSPTVSNVPNSAYVTVNNDNTSRKRLNPSNRPQNSYTPQSPSSSTSRVPSSKPYYRQPPQSQTPPPSRSIRYNNTTSFNNPSFQNYTSNAKQTQNFDLERELKEIDEMNDAIDKLF</sequence>
<protein>
    <submittedName>
        <fullName evidence="3">Neogenin_C domain-containing protein</fullName>
    </submittedName>
</protein>
<evidence type="ECO:0000256" key="1">
    <source>
        <dbReference type="SAM" id="MobiDB-lite"/>
    </source>
</evidence>
<feature type="compositionally biased region" description="Polar residues" evidence="1">
    <location>
        <begin position="162"/>
        <end position="181"/>
    </location>
</feature>
<evidence type="ECO:0000313" key="3">
    <source>
        <dbReference type="WBParaSite" id="SPAL_0000891500.1"/>
    </source>
</evidence>
<dbReference type="AlphaFoldDB" id="A0A0N5BSS3"/>
<evidence type="ECO:0000313" key="2">
    <source>
        <dbReference type="Proteomes" id="UP000046392"/>
    </source>
</evidence>
<proteinExistence type="predicted"/>
<name>A0A0N5BSS3_STREA</name>
<feature type="compositionally biased region" description="Low complexity" evidence="1">
    <location>
        <begin position="124"/>
        <end position="152"/>
    </location>
</feature>
<dbReference type="Proteomes" id="UP000046392">
    <property type="component" value="Unplaced"/>
</dbReference>